<gene>
    <name evidence="1" type="ORF">ACFSM0_12580</name>
</gene>
<dbReference type="EMBL" id="JBHUIX010000013">
    <property type="protein sequence ID" value="MFD2174923.1"/>
    <property type="molecule type" value="Genomic_DNA"/>
</dbReference>
<dbReference type="RefSeq" id="WP_377390869.1">
    <property type="nucleotide sequence ID" value="NZ_JBHUIX010000013.1"/>
</dbReference>
<reference evidence="2" key="1">
    <citation type="journal article" date="2019" name="Int. J. Syst. Evol. Microbiol.">
        <title>The Global Catalogue of Microorganisms (GCM) 10K type strain sequencing project: providing services to taxonomists for standard genome sequencing and annotation.</title>
        <authorList>
            <consortium name="The Broad Institute Genomics Platform"/>
            <consortium name="The Broad Institute Genome Sequencing Center for Infectious Disease"/>
            <person name="Wu L."/>
            <person name="Ma J."/>
        </authorList>
    </citation>
    <scope>NUCLEOTIDE SEQUENCE [LARGE SCALE GENOMIC DNA]</scope>
    <source>
        <strain evidence="2">CCUG 55131</strain>
    </source>
</reference>
<evidence type="ECO:0008006" key="3">
    <source>
        <dbReference type="Google" id="ProtNLM"/>
    </source>
</evidence>
<evidence type="ECO:0000313" key="1">
    <source>
        <dbReference type="EMBL" id="MFD2174923.1"/>
    </source>
</evidence>
<name>A0ABW5A9S1_9RHOB</name>
<dbReference type="Proteomes" id="UP001597413">
    <property type="component" value="Unassembled WGS sequence"/>
</dbReference>
<accession>A0ABW5A9S1</accession>
<sequence length="107" mass="12078">MFARMMLAFTTRAASRCELVEHDLVRLAADLARQGWRLRFAGPRWDATWSRERETLLACKVLVLPDPGQGGWAHQRWAGHPLPPAAAGCQWRPLIAERLRHLAPGMA</sequence>
<proteinExistence type="predicted"/>
<comment type="caution">
    <text evidence="1">The sequence shown here is derived from an EMBL/GenBank/DDBJ whole genome shotgun (WGS) entry which is preliminary data.</text>
</comment>
<protein>
    <recommendedName>
        <fullName evidence="3">TIR domain-containing protein</fullName>
    </recommendedName>
</protein>
<evidence type="ECO:0000313" key="2">
    <source>
        <dbReference type="Proteomes" id="UP001597413"/>
    </source>
</evidence>
<keyword evidence="2" id="KW-1185">Reference proteome</keyword>
<organism evidence="1 2">
    <name type="scientific">Rhodobacter lacus</name>
    <dbReference type="NCBI Taxonomy" id="1641972"/>
    <lineage>
        <taxon>Bacteria</taxon>
        <taxon>Pseudomonadati</taxon>
        <taxon>Pseudomonadota</taxon>
        <taxon>Alphaproteobacteria</taxon>
        <taxon>Rhodobacterales</taxon>
        <taxon>Rhodobacter group</taxon>
        <taxon>Rhodobacter</taxon>
    </lineage>
</organism>